<reference evidence="1 2" key="2">
    <citation type="submission" date="2018-11" db="EMBL/GenBank/DDBJ databases">
        <authorList>
            <consortium name="Pathogen Informatics"/>
        </authorList>
    </citation>
    <scope>NUCLEOTIDE SEQUENCE [LARGE SCALE GENOMIC DNA]</scope>
</reference>
<proteinExistence type="predicted"/>
<accession>A0A183HD75</accession>
<gene>
    <name evidence="1" type="ORF">OFLC_LOCUS5437</name>
</gene>
<reference evidence="3" key="1">
    <citation type="submission" date="2016-06" db="UniProtKB">
        <authorList>
            <consortium name="WormBaseParasite"/>
        </authorList>
    </citation>
    <scope>IDENTIFICATION</scope>
</reference>
<organism evidence="3">
    <name type="scientific">Onchocerca flexuosa</name>
    <dbReference type="NCBI Taxonomy" id="387005"/>
    <lineage>
        <taxon>Eukaryota</taxon>
        <taxon>Metazoa</taxon>
        <taxon>Ecdysozoa</taxon>
        <taxon>Nematoda</taxon>
        <taxon>Chromadorea</taxon>
        <taxon>Rhabditida</taxon>
        <taxon>Spirurina</taxon>
        <taxon>Spiruromorpha</taxon>
        <taxon>Filarioidea</taxon>
        <taxon>Onchocercidae</taxon>
        <taxon>Onchocerca</taxon>
    </lineage>
</organism>
<dbReference type="EMBL" id="UZAJ01004669">
    <property type="protein sequence ID" value="VDO43145.1"/>
    <property type="molecule type" value="Genomic_DNA"/>
</dbReference>
<dbReference type="AlphaFoldDB" id="A0A183HD75"/>
<name>A0A183HD75_9BILA</name>
<dbReference type="Proteomes" id="UP000267606">
    <property type="component" value="Unassembled WGS sequence"/>
</dbReference>
<evidence type="ECO:0000313" key="3">
    <source>
        <dbReference type="WBParaSite" id="OFLC_0000543601-mRNA-1"/>
    </source>
</evidence>
<keyword evidence="2" id="KW-1185">Reference proteome</keyword>
<sequence length="394" mass="44816">FFIFQEILYTPRQGIRCRIDGIRPLNHEEKWPEEVQKCIDNLLAPSASFEAIFGSPNKDGVYPIKVMVLRNQLIEKDSFGMDEANNANNKIELVSWLVAKGYAETQDIWRKYPVKNLLFDGKHEYTMIITEVDGQIIRARPYVFAEQYNKMKKALANIELIPLGTDATTGLITLNKENKRAMLISTANNASSKKCLLVDEGICIEEIPVQFYGSKELYDSDSFLVRTCHRLSVQCRFTKFLLDEESRQMILSSAASGPAKVILTEYIEDSYLISDIFFSDRTTLIEKVKKAKQGKIDEKESVLGFVANDLQQASGGNLNQSEKAEDLRLPTIGKKEIECSQNLVIDENSYLKPQVSEIKVYISDDTEKEYKTFDPEIITFMDSLVASVSKFDKD</sequence>
<protein>
    <submittedName>
        <fullName evidence="3">Tudor domain-containing protein</fullName>
    </submittedName>
</protein>
<dbReference type="WBParaSite" id="OFLC_0000543601-mRNA-1">
    <property type="protein sequence ID" value="OFLC_0000543601-mRNA-1"/>
    <property type="gene ID" value="OFLC_0000543601"/>
</dbReference>
<dbReference type="STRING" id="387005.A0A183HD75"/>
<evidence type="ECO:0000313" key="2">
    <source>
        <dbReference type="Proteomes" id="UP000267606"/>
    </source>
</evidence>
<evidence type="ECO:0000313" key="1">
    <source>
        <dbReference type="EMBL" id="VDO43145.1"/>
    </source>
</evidence>